<organism evidence="2 3">
    <name type="scientific">Allorhizobium ampelinum (strain ATCC BAA-846 / DSM 112012 / S4)</name>
    <name type="common">Agrobacterium vitis (strain S4)</name>
    <dbReference type="NCBI Taxonomy" id="311402"/>
    <lineage>
        <taxon>Bacteria</taxon>
        <taxon>Pseudomonadati</taxon>
        <taxon>Pseudomonadota</taxon>
        <taxon>Alphaproteobacteria</taxon>
        <taxon>Hyphomicrobiales</taxon>
        <taxon>Rhizobiaceae</taxon>
        <taxon>Rhizobium/Agrobacterium group</taxon>
        <taxon>Allorhizobium</taxon>
        <taxon>Allorhizobium ampelinum</taxon>
    </lineage>
</organism>
<evidence type="ECO:0000313" key="3">
    <source>
        <dbReference type="Proteomes" id="UP000001596"/>
    </source>
</evidence>
<geneLocation type="plasmid" evidence="2 3">
    <name>pAtS4b</name>
</geneLocation>
<dbReference type="HOGENOM" id="CLU_1640221_0_0_5"/>
<keyword evidence="3" id="KW-1185">Reference proteome</keyword>
<gene>
    <name evidence="2" type="ordered locus">Avi_9557</name>
</gene>
<dbReference type="Proteomes" id="UP000001596">
    <property type="component" value="Plasmid pAtS4b"/>
</dbReference>
<reference evidence="2 3" key="1">
    <citation type="journal article" date="2009" name="J. Bacteriol.">
        <title>Genome sequences of three Agrobacterium biovars help elucidate the evolution of multichromosome genomes in bacteria.</title>
        <authorList>
            <person name="Slater S.C."/>
            <person name="Goldman B.S."/>
            <person name="Goodner B."/>
            <person name="Setubal J.C."/>
            <person name="Farrand S.K."/>
            <person name="Nester E.W."/>
            <person name="Burr T.J."/>
            <person name="Banta L."/>
            <person name="Dickerman A.W."/>
            <person name="Paulsen I."/>
            <person name="Otten L."/>
            <person name="Suen G."/>
            <person name="Welch R."/>
            <person name="Almeida N.F."/>
            <person name="Arnold F."/>
            <person name="Burton O.T."/>
            <person name="Du Z."/>
            <person name="Ewing A."/>
            <person name="Godsy E."/>
            <person name="Heisel S."/>
            <person name="Houmiel K.L."/>
            <person name="Jhaveri J."/>
            <person name="Lu J."/>
            <person name="Miller N.M."/>
            <person name="Norton S."/>
            <person name="Chen Q."/>
            <person name="Phoolcharoen W."/>
            <person name="Ohlin V."/>
            <person name="Ondrusek D."/>
            <person name="Pride N."/>
            <person name="Stricklin S.L."/>
            <person name="Sun J."/>
            <person name="Wheeler C."/>
            <person name="Wilson L."/>
            <person name="Zhu H."/>
            <person name="Wood D.W."/>
        </authorList>
    </citation>
    <scope>NUCLEOTIDE SEQUENCE [LARGE SCALE GENOMIC DNA]</scope>
    <source>
        <strain evidence="3">S4 / ATCC BAA-846</strain>
        <plasmid evidence="2 3">pAtS4b</plasmid>
    </source>
</reference>
<dbReference type="EMBL" id="CP000635">
    <property type="protein sequence ID" value="ACM39301.1"/>
    <property type="molecule type" value="Genomic_DNA"/>
</dbReference>
<feature type="compositionally biased region" description="Basic and acidic residues" evidence="1">
    <location>
        <begin position="140"/>
        <end position="154"/>
    </location>
</feature>
<dbReference type="AlphaFoldDB" id="B9K353"/>
<protein>
    <submittedName>
        <fullName evidence="2">Uncharacterized protein</fullName>
    </submittedName>
</protein>
<evidence type="ECO:0000313" key="2">
    <source>
        <dbReference type="EMBL" id="ACM39301.1"/>
    </source>
</evidence>
<accession>B9K353</accession>
<feature type="compositionally biased region" description="Basic and acidic residues" evidence="1">
    <location>
        <begin position="23"/>
        <end position="32"/>
    </location>
</feature>
<keyword evidence="2" id="KW-0614">Plasmid</keyword>
<sequence length="161" mass="17923">MGCSFRGFLRSGSDPCRLALRCGRKEPAEDGRITGPDPLSKRSGLADKRGKTRRRTRVRFEKRGGAGRHAARSGLETTGRRFRPQQTEGRAGKGLVSTRKQRMEPGRLTNYPAGHPYKSAKRVLLVNGHHGKPLPQCCVERARETQSKAGDPLKQRPRALR</sequence>
<dbReference type="KEGG" id="avi:Avi_9557"/>
<proteinExistence type="predicted"/>
<feature type="region of interest" description="Disordered" evidence="1">
    <location>
        <begin position="23"/>
        <end position="161"/>
    </location>
</feature>
<evidence type="ECO:0000256" key="1">
    <source>
        <dbReference type="SAM" id="MobiDB-lite"/>
    </source>
</evidence>
<name>B9K353_ALLAM</name>